<dbReference type="Proteomes" id="UP001151760">
    <property type="component" value="Unassembled WGS sequence"/>
</dbReference>
<evidence type="ECO:0000313" key="3">
    <source>
        <dbReference type="EMBL" id="GJT89846.1"/>
    </source>
</evidence>
<keyword evidence="4" id="KW-1185">Reference proteome</keyword>
<feature type="domain" description="Retroviral polymerase SH3-like" evidence="2">
    <location>
        <begin position="189"/>
        <end position="242"/>
    </location>
</feature>
<protein>
    <submittedName>
        <fullName evidence="3">Ribonuclease H-like domain-containing protein</fullName>
    </submittedName>
</protein>
<dbReference type="PANTHER" id="PTHR11439:SF524">
    <property type="entry name" value="RNA-DIRECTED DNA POLYMERASE, PROTEIN KINASE RLK-PELLE-DLSV FAMILY"/>
    <property type="match status" value="1"/>
</dbReference>
<evidence type="ECO:0000259" key="2">
    <source>
        <dbReference type="Pfam" id="PF25597"/>
    </source>
</evidence>
<sequence>QFFPREILVADSCGLKDFRFAIIYLFRLGKAIGIASRLDESSVESPDPKSDEIYSLITDTCATSGILMCMLHDETKIIKTLKYNLMSWFDARLLCEEIPSPLAIVEAWVYIQYKGNQHQDPQAWDNIETTHALMSSLDKITIDALQILTEQRQANIALDHPDVRGVDATLKHLKHLSREINREELTACQRRSKLDDRSEKHVFVGYDKRSKGYKLYNPVTKKVVVSRDVEFDEDGSWDWSIGENERYDFLPITDEEETGESGEEVKRQPESPTPTLTQDSPLSLSDGEPKTRSLQELYEDPKWRNAMYDEYNALVKNGTWLLVPRPGGVNMVRSMWLFKHKLHADGTLSSYKARLVANGSSQQLVVHNQVDVKNAFLNGDLSETVYMHQPPGFVDNRYPHHIIGYLNNEFDLTDLGTLNYFLGISADRTPTCLFLSQKKYALQLLERAHMVTCNPSRTPVDTESKLGPEVQQICLYMHDPREPHLAALKRILRYVQGTLDLGLHLYASSTTSLVGYTDADWAGCPSTRSAEAEYRGVANVVAETAWLRNLLRELHSPLSTATLVYCDNVSVVYMSANPVQHQRTKHIEIDIHFVRDMVTAR</sequence>
<gene>
    <name evidence="3" type="ORF">Tco_1078691</name>
</gene>
<reference evidence="3" key="2">
    <citation type="submission" date="2022-01" db="EMBL/GenBank/DDBJ databases">
        <authorList>
            <person name="Yamashiro T."/>
            <person name="Shiraishi A."/>
            <person name="Satake H."/>
            <person name="Nakayama K."/>
        </authorList>
    </citation>
    <scope>NUCLEOTIDE SEQUENCE</scope>
</reference>
<comment type="caution">
    <text evidence="3">The sequence shown here is derived from an EMBL/GenBank/DDBJ whole genome shotgun (WGS) entry which is preliminary data.</text>
</comment>
<dbReference type="InterPro" id="IPR057670">
    <property type="entry name" value="SH3_retrovirus"/>
</dbReference>
<accession>A0ABQ5HQV6</accession>
<feature type="non-terminal residue" evidence="3">
    <location>
        <position position="1"/>
    </location>
</feature>
<feature type="compositionally biased region" description="Polar residues" evidence="1">
    <location>
        <begin position="273"/>
        <end position="283"/>
    </location>
</feature>
<dbReference type="CDD" id="cd09272">
    <property type="entry name" value="RNase_HI_RT_Ty1"/>
    <property type="match status" value="1"/>
</dbReference>
<dbReference type="SUPFAM" id="SSF56672">
    <property type="entry name" value="DNA/RNA polymerases"/>
    <property type="match status" value="1"/>
</dbReference>
<evidence type="ECO:0000256" key="1">
    <source>
        <dbReference type="SAM" id="MobiDB-lite"/>
    </source>
</evidence>
<organism evidence="3 4">
    <name type="scientific">Tanacetum coccineum</name>
    <dbReference type="NCBI Taxonomy" id="301880"/>
    <lineage>
        <taxon>Eukaryota</taxon>
        <taxon>Viridiplantae</taxon>
        <taxon>Streptophyta</taxon>
        <taxon>Embryophyta</taxon>
        <taxon>Tracheophyta</taxon>
        <taxon>Spermatophyta</taxon>
        <taxon>Magnoliopsida</taxon>
        <taxon>eudicotyledons</taxon>
        <taxon>Gunneridae</taxon>
        <taxon>Pentapetalae</taxon>
        <taxon>asterids</taxon>
        <taxon>campanulids</taxon>
        <taxon>Asterales</taxon>
        <taxon>Asteraceae</taxon>
        <taxon>Asteroideae</taxon>
        <taxon>Anthemideae</taxon>
        <taxon>Anthemidinae</taxon>
        <taxon>Tanacetum</taxon>
    </lineage>
</organism>
<dbReference type="Pfam" id="PF25597">
    <property type="entry name" value="SH3_retrovirus"/>
    <property type="match status" value="1"/>
</dbReference>
<dbReference type="PANTHER" id="PTHR11439">
    <property type="entry name" value="GAG-POL-RELATED RETROTRANSPOSON"/>
    <property type="match status" value="1"/>
</dbReference>
<dbReference type="EMBL" id="BQNB010019866">
    <property type="protein sequence ID" value="GJT89846.1"/>
    <property type="molecule type" value="Genomic_DNA"/>
</dbReference>
<feature type="region of interest" description="Disordered" evidence="1">
    <location>
        <begin position="256"/>
        <end position="293"/>
    </location>
</feature>
<reference evidence="3" key="1">
    <citation type="journal article" date="2022" name="Int. J. Mol. Sci.">
        <title>Draft Genome of Tanacetum Coccineum: Genomic Comparison of Closely Related Tanacetum-Family Plants.</title>
        <authorList>
            <person name="Yamashiro T."/>
            <person name="Shiraishi A."/>
            <person name="Nakayama K."/>
            <person name="Satake H."/>
        </authorList>
    </citation>
    <scope>NUCLEOTIDE SEQUENCE</scope>
</reference>
<evidence type="ECO:0000313" key="4">
    <source>
        <dbReference type="Proteomes" id="UP001151760"/>
    </source>
</evidence>
<name>A0ABQ5HQV6_9ASTR</name>
<proteinExistence type="predicted"/>
<dbReference type="InterPro" id="IPR043502">
    <property type="entry name" value="DNA/RNA_pol_sf"/>
</dbReference>